<keyword evidence="1" id="KW-0472">Membrane</keyword>
<dbReference type="Pfam" id="PF11162">
    <property type="entry name" value="DUF2946"/>
    <property type="match status" value="1"/>
</dbReference>
<name>A0A5R9LCF8_9ENTR</name>
<gene>
    <name evidence="2" type="ORF">FE839_21005</name>
</gene>
<evidence type="ECO:0000313" key="3">
    <source>
        <dbReference type="Proteomes" id="UP000307430"/>
    </source>
</evidence>
<feature type="transmembrane region" description="Helical" evidence="1">
    <location>
        <begin position="79"/>
        <end position="101"/>
    </location>
</feature>
<evidence type="ECO:0000256" key="1">
    <source>
        <dbReference type="SAM" id="Phobius"/>
    </source>
</evidence>
<keyword evidence="1" id="KW-1133">Transmembrane helix</keyword>
<protein>
    <submittedName>
        <fullName evidence="2">DUF2946 domain-containing protein</fullName>
    </submittedName>
</protein>
<proteinExistence type="predicted"/>
<comment type="caution">
    <text evidence="2">The sequence shown here is derived from an EMBL/GenBank/DDBJ whole genome shotgun (WGS) entry which is preliminary data.</text>
</comment>
<sequence>MLFVAPVISKALVHRNVCQQTLVAGMRGVPEVERGMAMNMPEMHHGVVPSATCDKSAAMDHLMSSGQVMSPMEEIACGYCLLLIHLPFVAFLLTVLLWLMLFCPRRAPVLQIVFTPVFRAWAPQCARAPPSVFLSAM</sequence>
<keyword evidence="3" id="KW-1185">Reference proteome</keyword>
<accession>A0A5R9LCF8</accession>
<dbReference type="AlphaFoldDB" id="A0A5R9LCF8"/>
<reference evidence="2 3" key="1">
    <citation type="submission" date="2019-05" db="EMBL/GenBank/DDBJ databases">
        <title>Genome sequence of Klebsiella sp strain TOUT106.</title>
        <authorList>
            <person name="Rahi P."/>
            <person name="Chaudhari D."/>
        </authorList>
    </citation>
    <scope>NUCLEOTIDE SEQUENCE [LARGE SCALE GENOMIC DNA]</scope>
    <source>
        <strain evidence="2 3">TOUT106</strain>
    </source>
</reference>
<dbReference type="EMBL" id="VCHQ01000031">
    <property type="protein sequence ID" value="TLV08864.1"/>
    <property type="molecule type" value="Genomic_DNA"/>
</dbReference>
<dbReference type="Proteomes" id="UP000307430">
    <property type="component" value="Unassembled WGS sequence"/>
</dbReference>
<evidence type="ECO:0000313" key="2">
    <source>
        <dbReference type="EMBL" id="TLV08864.1"/>
    </source>
</evidence>
<keyword evidence="1" id="KW-0812">Transmembrane</keyword>
<organism evidence="2 3">
    <name type="scientific">Klebsiella indica</name>
    <dbReference type="NCBI Taxonomy" id="2582917"/>
    <lineage>
        <taxon>Bacteria</taxon>
        <taxon>Pseudomonadati</taxon>
        <taxon>Pseudomonadota</taxon>
        <taxon>Gammaproteobacteria</taxon>
        <taxon>Enterobacterales</taxon>
        <taxon>Enterobacteriaceae</taxon>
        <taxon>Klebsiella/Raoultella group</taxon>
        <taxon>Klebsiella</taxon>
    </lineage>
</organism>
<dbReference type="InterPro" id="IPR021333">
    <property type="entry name" value="DUF2946"/>
</dbReference>